<comment type="catalytic activity">
    <reaction evidence="12">
        <text>Preferential cleavage: (Ac)2-L-Lys-D-Ala-|-D-Ala. Also transpeptidation of peptidyl-alanyl moieties that are N-acyl substituents of D-alanine.</text>
        <dbReference type="EC" id="3.4.16.4"/>
    </reaction>
</comment>
<dbReference type="InterPro" id="IPR013783">
    <property type="entry name" value="Ig-like_fold"/>
</dbReference>
<dbReference type="AlphaFoldDB" id="A0A1G9NZQ5"/>
<feature type="compositionally biased region" description="Acidic residues" evidence="14">
    <location>
        <begin position="826"/>
        <end position="870"/>
    </location>
</feature>
<keyword evidence="9" id="KW-0573">Peptidoglycan synthesis</keyword>
<evidence type="ECO:0000259" key="16">
    <source>
        <dbReference type="PROSITE" id="PS50853"/>
    </source>
</evidence>
<evidence type="ECO:0000256" key="14">
    <source>
        <dbReference type="SAM" id="MobiDB-lite"/>
    </source>
</evidence>
<feature type="transmembrane region" description="Helical" evidence="15">
    <location>
        <begin position="20"/>
        <end position="42"/>
    </location>
</feature>
<evidence type="ECO:0000256" key="9">
    <source>
        <dbReference type="ARBA" id="ARBA00022984"/>
    </source>
</evidence>
<dbReference type="RefSeq" id="WP_074597910.1">
    <property type="nucleotide sequence ID" value="NZ_FNHF01000001.1"/>
</dbReference>
<keyword evidence="15" id="KW-0472">Membrane</keyword>
<feature type="compositionally biased region" description="Acidic residues" evidence="14">
    <location>
        <begin position="880"/>
        <end position="896"/>
    </location>
</feature>
<dbReference type="GO" id="GO:0009252">
    <property type="term" value="P:peptidoglycan biosynthetic process"/>
    <property type="evidence" value="ECO:0007669"/>
    <property type="project" value="UniProtKB-KW"/>
</dbReference>
<feature type="compositionally biased region" description="Acidic residues" evidence="14">
    <location>
        <begin position="807"/>
        <end position="817"/>
    </location>
</feature>
<dbReference type="SUPFAM" id="SSF56601">
    <property type="entry name" value="beta-lactamase/transpeptidase-like"/>
    <property type="match status" value="1"/>
</dbReference>
<dbReference type="InterPro" id="IPR036116">
    <property type="entry name" value="FN3_sf"/>
</dbReference>
<keyword evidence="11" id="KW-0961">Cell wall biogenesis/degradation</keyword>
<keyword evidence="15" id="KW-1133">Transmembrane helix</keyword>
<dbReference type="InterPro" id="IPR001460">
    <property type="entry name" value="PCN-bd_Tpept"/>
</dbReference>
<dbReference type="PROSITE" id="PS50853">
    <property type="entry name" value="FN3"/>
    <property type="match status" value="1"/>
</dbReference>
<dbReference type="GO" id="GO:0008360">
    <property type="term" value="P:regulation of cell shape"/>
    <property type="evidence" value="ECO:0007669"/>
    <property type="project" value="UniProtKB-KW"/>
</dbReference>
<dbReference type="GO" id="GO:0009002">
    <property type="term" value="F:serine-type D-Ala-D-Ala carboxypeptidase activity"/>
    <property type="evidence" value="ECO:0007669"/>
    <property type="project" value="UniProtKB-EC"/>
</dbReference>
<dbReference type="Gene3D" id="2.60.40.10">
    <property type="entry name" value="Immunoglobulins"/>
    <property type="match status" value="1"/>
</dbReference>
<dbReference type="InterPro" id="IPR050396">
    <property type="entry name" value="Glycosyltr_51/Transpeptidase"/>
</dbReference>
<keyword evidence="6" id="KW-0808">Transferase</keyword>
<dbReference type="InterPro" id="IPR003961">
    <property type="entry name" value="FN3_dom"/>
</dbReference>
<dbReference type="InterPro" id="IPR012338">
    <property type="entry name" value="Beta-lactam/transpept-like"/>
</dbReference>
<reference evidence="18" key="1">
    <citation type="submission" date="2016-10" db="EMBL/GenBank/DDBJ databases">
        <authorList>
            <person name="Varghese N."/>
            <person name="Submissions S."/>
        </authorList>
    </citation>
    <scope>NUCLEOTIDE SEQUENCE [LARGE SCALE GENOMIC DNA]</scope>
    <source>
        <strain evidence="18">CGMCC 1.6199</strain>
    </source>
</reference>
<evidence type="ECO:0000256" key="4">
    <source>
        <dbReference type="ARBA" id="ARBA00022670"/>
    </source>
</evidence>
<keyword evidence="15" id="KW-0812">Transmembrane</keyword>
<organism evidence="17 18">
    <name type="scientific">Sediminibacillus halophilus</name>
    <dbReference type="NCBI Taxonomy" id="482461"/>
    <lineage>
        <taxon>Bacteria</taxon>
        <taxon>Bacillati</taxon>
        <taxon>Bacillota</taxon>
        <taxon>Bacilli</taxon>
        <taxon>Bacillales</taxon>
        <taxon>Bacillaceae</taxon>
        <taxon>Sediminibacillus</taxon>
    </lineage>
</organism>
<evidence type="ECO:0000256" key="13">
    <source>
        <dbReference type="ARBA" id="ARBA00049902"/>
    </source>
</evidence>
<dbReference type="Pfam" id="PF00905">
    <property type="entry name" value="Transpeptidase"/>
    <property type="match status" value="1"/>
</dbReference>
<dbReference type="SUPFAM" id="SSF53955">
    <property type="entry name" value="Lysozyme-like"/>
    <property type="match status" value="1"/>
</dbReference>
<keyword evidence="10" id="KW-0511">Multifunctional enzyme</keyword>
<gene>
    <name evidence="17" type="ORF">SAMN05216244_1217</name>
</gene>
<feature type="compositionally biased region" description="Low complexity" evidence="14">
    <location>
        <begin position="914"/>
        <end position="937"/>
    </location>
</feature>
<evidence type="ECO:0000256" key="6">
    <source>
        <dbReference type="ARBA" id="ARBA00022679"/>
    </source>
</evidence>
<dbReference type="Pfam" id="PF00041">
    <property type="entry name" value="fn3"/>
    <property type="match status" value="1"/>
</dbReference>
<dbReference type="InterPro" id="IPR023346">
    <property type="entry name" value="Lysozyme-like_dom_sf"/>
</dbReference>
<dbReference type="GO" id="GO:0030288">
    <property type="term" value="C:outer membrane-bounded periplasmic space"/>
    <property type="evidence" value="ECO:0007669"/>
    <property type="project" value="TreeGrafter"/>
</dbReference>
<evidence type="ECO:0000256" key="11">
    <source>
        <dbReference type="ARBA" id="ARBA00023316"/>
    </source>
</evidence>
<dbReference type="GO" id="GO:0006508">
    <property type="term" value="P:proteolysis"/>
    <property type="evidence" value="ECO:0007669"/>
    <property type="project" value="UniProtKB-KW"/>
</dbReference>
<keyword evidence="18" id="KW-1185">Reference proteome</keyword>
<dbReference type="OrthoDB" id="9766909at2"/>
<name>A0A1G9NZQ5_9BACI</name>
<feature type="region of interest" description="Disordered" evidence="14">
    <location>
        <begin position="718"/>
        <end position="982"/>
    </location>
</feature>
<accession>A0A1G9NZQ5</accession>
<evidence type="ECO:0000256" key="1">
    <source>
        <dbReference type="ARBA" id="ARBA00007090"/>
    </source>
</evidence>
<protein>
    <submittedName>
        <fullName evidence="17">Penicillin-binding protein 1A</fullName>
    </submittedName>
</protein>
<feature type="compositionally biased region" description="Polar residues" evidence="14">
    <location>
        <begin position="938"/>
        <end position="973"/>
    </location>
</feature>
<sequence length="982" mass="108145">MAEQKSRIERRKKKPLWLKLLFLVFLLGLAGLLTGAGVFAYYANQAPPLNEKDLVDPAASQILDKDGNVVAAIGNKKREQVNYDEIPDLVEDAILATEDVRFYEHFGIDPLRLGGAIIANVTEGFGSEGASTLTQQVVKRSFLSSEKSLKRKAQEAWLAVKLEQEYSKQEIFEMYVNKIYYSDNIYGIATAADYYFDKELNELTLPQAALLAGMPQSPNGYNPYDHPERAKERRDIVLSLMEEHDKITHEERIKAEKTPITEGLVKRDEGERTYLSASDGYEAFIDVVISEVEAIGDYNIYEDGLKIHTTLDPDAQSAIEDMLNKEDAIDYPEDKDGQPFQAGITLLDTNSGAIRAVGGGRNYGKDTKRAFNFATDTSRQPGSVIKPILAYGPAIEYKKWSTAHIVDDEEFKYENGEEPHNWDGKYKGEITIREALWDSRNIPAIKTFNKTGHENAANFAAKLGLNLEKPLMESAAIGGISKGTNPLQIAGAYAAFGNGGTYNEPYAVTKIEERDGETVETNHESNQAMKDYTSYMITDMLKDVIKKPEATGYKANIPGLPVAGKTGTTNYSEESIEKYNIPKDSSPDSWFAGYTTDYTAAIWTGYQDRKNPLTGNEKDIAKKLFRHVMAKVSEDKDTKDFKKPDSVVAKKIEEGTNPPKLASSFTPEDKISTELFVKGEVPKQESEEFIPELPAPIGLSADYDKDKATVQLDWDYEQEESDDREVHFEVEASIEGGSSGTAKETAKTEITIPSIKTGESYTFTVRAVSEEEESDPASIVVDTDTEKEKEKKNASNDDNQSSSQQNEETDTSAENQEDGSPSSEDGNAEEDNDNAETETDNQSEQENEEEATDENDSSQDNADQNEDNQEDNSGSSGEGSENEESTEDGQGEEEQNSDSTDQSSENSDEETNNETESTNNDNGNQNANSSQDSQGNDTAGQGQETSENGQGESETNQSADAAGSDNTGENGSDASDEENADS</sequence>
<evidence type="ECO:0000256" key="5">
    <source>
        <dbReference type="ARBA" id="ARBA00022676"/>
    </source>
</evidence>
<comment type="catalytic activity">
    <reaction evidence="13">
        <text>[GlcNAc-(1-&gt;4)-Mur2Ac(oyl-L-Ala-gamma-D-Glu-L-Lys-D-Ala-D-Ala)](n)-di-trans,octa-cis-undecaprenyl diphosphate + beta-D-GlcNAc-(1-&gt;4)-Mur2Ac(oyl-L-Ala-gamma-D-Glu-L-Lys-D-Ala-D-Ala)-di-trans,octa-cis-undecaprenyl diphosphate = [GlcNAc-(1-&gt;4)-Mur2Ac(oyl-L-Ala-gamma-D-Glu-L-Lys-D-Ala-D-Ala)](n+1)-di-trans,octa-cis-undecaprenyl diphosphate + di-trans,octa-cis-undecaprenyl diphosphate + H(+)</text>
        <dbReference type="Rhea" id="RHEA:23708"/>
        <dbReference type="Rhea" id="RHEA-COMP:9602"/>
        <dbReference type="Rhea" id="RHEA-COMP:9603"/>
        <dbReference type="ChEBI" id="CHEBI:15378"/>
        <dbReference type="ChEBI" id="CHEBI:58405"/>
        <dbReference type="ChEBI" id="CHEBI:60033"/>
        <dbReference type="ChEBI" id="CHEBI:78435"/>
        <dbReference type="EC" id="2.4.99.28"/>
    </reaction>
</comment>
<comment type="similarity">
    <text evidence="2">In the N-terminal section; belongs to the glycosyltransferase 51 family.</text>
</comment>
<dbReference type="GO" id="GO:0008658">
    <property type="term" value="F:penicillin binding"/>
    <property type="evidence" value="ECO:0007669"/>
    <property type="project" value="InterPro"/>
</dbReference>
<dbReference type="GO" id="GO:0008955">
    <property type="term" value="F:peptidoglycan glycosyltransferase activity"/>
    <property type="evidence" value="ECO:0007669"/>
    <property type="project" value="UniProtKB-EC"/>
</dbReference>
<dbReference type="PANTHER" id="PTHR32282:SF29">
    <property type="entry name" value="PENICILLIN-BINDING PROTEIN 1A"/>
    <property type="match status" value="1"/>
</dbReference>
<keyword evidence="3" id="KW-0121">Carboxypeptidase</keyword>
<keyword evidence="4" id="KW-0645">Protease</keyword>
<dbReference type="Gene3D" id="1.10.3810.10">
    <property type="entry name" value="Biosynthetic peptidoglycan transglycosylase-like"/>
    <property type="match status" value="1"/>
</dbReference>
<dbReference type="GO" id="GO:0071555">
    <property type="term" value="P:cell wall organization"/>
    <property type="evidence" value="ECO:0007669"/>
    <property type="project" value="UniProtKB-KW"/>
</dbReference>
<dbReference type="NCBIfam" id="TIGR02074">
    <property type="entry name" value="PBP_1a_fam"/>
    <property type="match status" value="1"/>
</dbReference>
<dbReference type="EMBL" id="FNHF01000001">
    <property type="protein sequence ID" value="SDL91831.1"/>
    <property type="molecule type" value="Genomic_DNA"/>
</dbReference>
<evidence type="ECO:0000256" key="12">
    <source>
        <dbReference type="ARBA" id="ARBA00034000"/>
    </source>
</evidence>
<evidence type="ECO:0000313" key="18">
    <source>
        <dbReference type="Proteomes" id="UP000182347"/>
    </source>
</evidence>
<feature type="domain" description="Fibronectin type-III" evidence="16">
    <location>
        <begin position="695"/>
        <end position="788"/>
    </location>
</feature>
<dbReference type="Gene3D" id="3.40.710.10">
    <property type="entry name" value="DD-peptidase/beta-lactamase superfamily"/>
    <property type="match status" value="1"/>
</dbReference>
<dbReference type="CDD" id="cd00063">
    <property type="entry name" value="FN3"/>
    <property type="match status" value="1"/>
</dbReference>
<dbReference type="SUPFAM" id="SSF49265">
    <property type="entry name" value="Fibronectin type III"/>
    <property type="match status" value="1"/>
</dbReference>
<feature type="compositionally biased region" description="Low complexity" evidence="14">
    <location>
        <begin position="796"/>
        <end position="806"/>
    </location>
</feature>
<keyword evidence="7" id="KW-0378">Hydrolase</keyword>
<evidence type="ECO:0000256" key="7">
    <source>
        <dbReference type="ARBA" id="ARBA00022801"/>
    </source>
</evidence>
<evidence type="ECO:0000256" key="15">
    <source>
        <dbReference type="SAM" id="Phobius"/>
    </source>
</evidence>
<dbReference type="PANTHER" id="PTHR32282">
    <property type="entry name" value="BINDING PROTEIN TRANSPEPTIDASE, PUTATIVE-RELATED"/>
    <property type="match status" value="1"/>
</dbReference>
<dbReference type="Pfam" id="PF00912">
    <property type="entry name" value="Transgly"/>
    <property type="match status" value="1"/>
</dbReference>
<evidence type="ECO:0000256" key="3">
    <source>
        <dbReference type="ARBA" id="ARBA00022645"/>
    </source>
</evidence>
<proteinExistence type="inferred from homology"/>
<dbReference type="InterPro" id="IPR001264">
    <property type="entry name" value="Glyco_trans_51"/>
</dbReference>
<dbReference type="STRING" id="482461.SAMN05216244_1217"/>
<dbReference type="InterPro" id="IPR036950">
    <property type="entry name" value="PBP_transglycosylase"/>
</dbReference>
<evidence type="ECO:0000256" key="8">
    <source>
        <dbReference type="ARBA" id="ARBA00022960"/>
    </source>
</evidence>
<dbReference type="Proteomes" id="UP000182347">
    <property type="component" value="Unassembled WGS sequence"/>
</dbReference>
<feature type="compositionally biased region" description="Basic and acidic residues" evidence="14">
    <location>
        <begin position="784"/>
        <end position="795"/>
    </location>
</feature>
<dbReference type="FunFam" id="1.10.3810.10:FF:000001">
    <property type="entry name" value="Penicillin-binding protein 1A"/>
    <property type="match status" value="1"/>
</dbReference>
<keyword evidence="8" id="KW-0133">Cell shape</keyword>
<comment type="similarity">
    <text evidence="1">In the C-terminal section; belongs to the transpeptidase family.</text>
</comment>
<evidence type="ECO:0000256" key="2">
    <source>
        <dbReference type="ARBA" id="ARBA00007739"/>
    </source>
</evidence>
<evidence type="ECO:0000313" key="17">
    <source>
        <dbReference type="EMBL" id="SDL91831.1"/>
    </source>
</evidence>
<evidence type="ECO:0000256" key="10">
    <source>
        <dbReference type="ARBA" id="ARBA00023268"/>
    </source>
</evidence>
<keyword evidence="5" id="KW-0328">Glycosyltransferase</keyword>